<evidence type="ECO:0000256" key="2">
    <source>
        <dbReference type="ARBA" id="ARBA00022980"/>
    </source>
</evidence>
<reference evidence="7" key="2">
    <citation type="submission" date="2021-01" db="UniProtKB">
        <authorList>
            <consortium name="EnsemblMetazoa"/>
        </authorList>
    </citation>
    <scope>IDENTIFICATION</scope>
</reference>
<dbReference type="FunFam" id="6.10.250.3250:FF:000001">
    <property type="entry name" value="60S ribosomal protein L13a"/>
    <property type="match status" value="1"/>
</dbReference>
<protein>
    <recommendedName>
        <fullName evidence="4">Large ribosomal subunit protein uL13</fullName>
    </recommendedName>
    <alternativeName>
        <fullName evidence="5">60S ribosomal protein L13a</fullName>
    </alternativeName>
</protein>
<dbReference type="CDD" id="cd00392">
    <property type="entry name" value="Ribosomal_L13"/>
    <property type="match status" value="1"/>
</dbReference>
<dbReference type="OMA" id="GMLPWKT"/>
<keyword evidence="8" id="KW-1185">Reference proteome</keyword>
<sequence length="203" mass="23661">MSSFAKVLVIDGRGHLLGRLASIVAKNLLQGQKVVVVRCELINISGSFYRNKLKYMQFMRKRTNTKPSRGPYHLRSPSRMFWRVIRGMLPHKRTRGKDALERLKVFEGCPAPYDRKKRFVVPSALRVMRLKPNRKFCVLGRLAHEVGWKYKNIIEALEEKRKARAHLHYQKELRKSALRRKAVKSVGDKIAPYQTIIEAYGFN</sequence>
<reference evidence="8" key="1">
    <citation type="submission" date="2015-02" db="EMBL/GenBank/DDBJ databases">
        <title>Genome sequencing for Strongylocentrotus purpuratus.</title>
        <authorList>
            <person name="Murali S."/>
            <person name="Liu Y."/>
            <person name="Vee V."/>
            <person name="English A."/>
            <person name="Wang M."/>
            <person name="Skinner E."/>
            <person name="Han Y."/>
            <person name="Muzny D.M."/>
            <person name="Worley K.C."/>
            <person name="Gibbs R.A."/>
        </authorList>
    </citation>
    <scope>NUCLEOTIDE SEQUENCE</scope>
</reference>
<evidence type="ECO:0000256" key="5">
    <source>
        <dbReference type="ARBA" id="ARBA00035367"/>
    </source>
</evidence>
<evidence type="ECO:0000313" key="7">
    <source>
        <dbReference type="EnsemblMetazoa" id="XP_030850469"/>
    </source>
</evidence>
<dbReference type="GeneID" id="105445674"/>
<dbReference type="HAMAP" id="MF_01366">
    <property type="entry name" value="Ribosomal_uL13"/>
    <property type="match status" value="1"/>
</dbReference>
<dbReference type="GO" id="GO:0005840">
    <property type="term" value="C:ribosome"/>
    <property type="evidence" value="ECO:0000318"/>
    <property type="project" value="GO_Central"/>
</dbReference>
<proteinExistence type="inferred from homology"/>
<dbReference type="GO" id="GO:0006412">
    <property type="term" value="P:translation"/>
    <property type="evidence" value="ECO:0007669"/>
    <property type="project" value="InterPro"/>
</dbReference>
<accession>A0A7M7PHS9</accession>
<dbReference type="GO" id="GO:0022625">
    <property type="term" value="C:cytosolic large ribosomal subunit"/>
    <property type="evidence" value="ECO:0000318"/>
    <property type="project" value="GO_Central"/>
</dbReference>
<dbReference type="GO" id="GO:0017148">
    <property type="term" value="P:negative regulation of translation"/>
    <property type="evidence" value="ECO:0000318"/>
    <property type="project" value="GO_Central"/>
</dbReference>
<dbReference type="CTD" id="23521"/>
<evidence type="ECO:0000313" key="8">
    <source>
        <dbReference type="Proteomes" id="UP000007110"/>
    </source>
</evidence>
<dbReference type="RefSeq" id="XP_030850469.1">
    <property type="nucleotide sequence ID" value="XM_030994609.1"/>
</dbReference>
<dbReference type="InterPro" id="IPR005755">
    <property type="entry name" value="Ribosomal_uL13_euk/arc"/>
</dbReference>
<dbReference type="KEGG" id="spu:105445674"/>
<organism evidence="7 8">
    <name type="scientific">Strongylocentrotus purpuratus</name>
    <name type="common">Purple sea urchin</name>
    <dbReference type="NCBI Taxonomy" id="7668"/>
    <lineage>
        <taxon>Eukaryota</taxon>
        <taxon>Metazoa</taxon>
        <taxon>Echinodermata</taxon>
        <taxon>Eleutherozoa</taxon>
        <taxon>Echinozoa</taxon>
        <taxon>Echinoidea</taxon>
        <taxon>Euechinoidea</taxon>
        <taxon>Echinacea</taxon>
        <taxon>Camarodonta</taxon>
        <taxon>Echinidea</taxon>
        <taxon>Strongylocentrotidae</taxon>
        <taxon>Strongylocentrotus</taxon>
    </lineage>
</organism>
<dbReference type="AlphaFoldDB" id="A0A7M7PHS9"/>
<dbReference type="InParanoid" id="A0A7M7PHS9"/>
<dbReference type="InterPro" id="IPR036899">
    <property type="entry name" value="Ribosomal_uL13_sf"/>
</dbReference>
<dbReference type="PROSITE" id="PS00783">
    <property type="entry name" value="RIBOSOMAL_L13"/>
    <property type="match status" value="1"/>
</dbReference>
<keyword evidence="2 6" id="KW-0689">Ribosomal protein</keyword>
<dbReference type="GO" id="GO:0003735">
    <property type="term" value="F:structural constituent of ribosome"/>
    <property type="evidence" value="ECO:0000318"/>
    <property type="project" value="GO_Central"/>
</dbReference>
<dbReference type="OrthoDB" id="1882297at2759"/>
<dbReference type="Proteomes" id="UP000007110">
    <property type="component" value="Unassembled WGS sequence"/>
</dbReference>
<dbReference type="EnsemblMetazoa" id="XM_030994609">
    <property type="protein sequence ID" value="XP_030850469"/>
    <property type="gene ID" value="LOC105445674"/>
</dbReference>
<dbReference type="GO" id="GO:0003729">
    <property type="term" value="F:mRNA binding"/>
    <property type="evidence" value="ECO:0000318"/>
    <property type="project" value="GO_Central"/>
</dbReference>
<dbReference type="SUPFAM" id="SSF52161">
    <property type="entry name" value="Ribosomal protein L13"/>
    <property type="match status" value="1"/>
</dbReference>
<dbReference type="InterPro" id="IPR023563">
    <property type="entry name" value="Ribosomal_uL13_CS"/>
</dbReference>
<dbReference type="PANTHER" id="PTHR11545">
    <property type="entry name" value="RIBOSOMAL PROTEIN L13"/>
    <property type="match status" value="1"/>
</dbReference>
<dbReference type="Gene3D" id="6.10.250.3250">
    <property type="match status" value="1"/>
</dbReference>
<dbReference type="InterPro" id="IPR005822">
    <property type="entry name" value="Ribosomal_uL13"/>
</dbReference>
<keyword evidence="3 6" id="KW-0687">Ribonucleoprotein</keyword>
<name>A0A7M7PHS9_STRPU</name>
<comment type="similarity">
    <text evidence="1 6">Belongs to the universal ribosomal protein uL13 family.</text>
</comment>
<evidence type="ECO:0000256" key="6">
    <source>
        <dbReference type="RuleBase" id="RU003877"/>
    </source>
</evidence>
<dbReference type="FunFam" id="3.90.1180.10:FF:000002">
    <property type="entry name" value="60S ribosomal protein L16"/>
    <property type="match status" value="1"/>
</dbReference>
<dbReference type="NCBIfam" id="TIGR01077">
    <property type="entry name" value="L13_A_E"/>
    <property type="match status" value="1"/>
</dbReference>
<evidence type="ECO:0000256" key="4">
    <source>
        <dbReference type="ARBA" id="ARBA00035201"/>
    </source>
</evidence>
<evidence type="ECO:0000256" key="3">
    <source>
        <dbReference type="ARBA" id="ARBA00023274"/>
    </source>
</evidence>
<dbReference type="Gene3D" id="3.90.1180.10">
    <property type="entry name" value="Ribosomal protein L13"/>
    <property type="match status" value="1"/>
</dbReference>
<evidence type="ECO:0000256" key="1">
    <source>
        <dbReference type="ARBA" id="ARBA00006227"/>
    </source>
</evidence>
<dbReference type="Pfam" id="PF00572">
    <property type="entry name" value="Ribosomal_L13"/>
    <property type="match status" value="1"/>
</dbReference>
<dbReference type="PANTHER" id="PTHR11545:SF3">
    <property type="entry name" value="LARGE RIBOSOMAL SUBUNIT PROTEIN UL13"/>
    <property type="match status" value="1"/>
</dbReference>